<name>A0A643FDZ2_IDEDE</name>
<feature type="region of interest" description="Disordered" evidence="1">
    <location>
        <begin position="173"/>
        <end position="199"/>
    </location>
</feature>
<evidence type="ECO:0000313" key="2">
    <source>
        <dbReference type="EMBL" id="KAB0583550.1"/>
    </source>
</evidence>
<protein>
    <submittedName>
        <fullName evidence="2">Uncharacterized protein</fullName>
    </submittedName>
</protein>
<gene>
    <name evidence="2" type="ORF">F7Q92_07700</name>
</gene>
<keyword evidence="3" id="KW-1185">Reference proteome</keyword>
<dbReference type="EMBL" id="VZPB01000013">
    <property type="protein sequence ID" value="KAB0583550.1"/>
    <property type="molecule type" value="Genomic_DNA"/>
</dbReference>
<organism evidence="2 3">
    <name type="scientific">Ideonella dechloratans</name>
    <dbReference type="NCBI Taxonomy" id="36863"/>
    <lineage>
        <taxon>Bacteria</taxon>
        <taxon>Pseudomonadati</taxon>
        <taxon>Pseudomonadota</taxon>
        <taxon>Betaproteobacteria</taxon>
        <taxon>Burkholderiales</taxon>
        <taxon>Sphaerotilaceae</taxon>
        <taxon>Ideonella</taxon>
    </lineage>
</organism>
<dbReference type="Proteomes" id="UP000430120">
    <property type="component" value="Unassembled WGS sequence"/>
</dbReference>
<sequence>MTLPLPVAFNSALSSDRLQEVASWLLEEFYATEDDLSRRTDTGYTRGCTTFGRQRSRIVAEVASGKHHWLGLSNGNNDLVFTIGGVPCRFSNDDPVNPSKKAVLTANRHQMGFLEFASPGEPGRFCFIIDRGQDGAGEPRVELLGFTPSDEVACRWVSDTVRVLRMEGEQPLAPMVPVGKPQIGPKRRDEGDAATEAVQ</sequence>
<accession>A0A643FDZ2</accession>
<dbReference type="AlphaFoldDB" id="A0A643FDZ2"/>
<dbReference type="OrthoDB" id="9133824at2"/>
<dbReference type="RefSeq" id="WP_151123594.1">
    <property type="nucleotide sequence ID" value="NZ_CP088081.1"/>
</dbReference>
<reference evidence="2 3" key="1">
    <citation type="submission" date="2019-09" db="EMBL/GenBank/DDBJ databases">
        <title>Draft genome sequences of 48 bacterial type strains from the CCUG.</title>
        <authorList>
            <person name="Tunovic T."/>
            <person name="Pineiro-Iglesias B."/>
            <person name="Unosson C."/>
            <person name="Inganas E."/>
            <person name="Ohlen M."/>
            <person name="Cardew S."/>
            <person name="Jensie-Markopoulos S."/>
            <person name="Salva-Serra F."/>
            <person name="Jaen-Luchoro D."/>
            <person name="Karlsson R."/>
            <person name="Svensson-Stadler L."/>
            <person name="Chun J."/>
            <person name="Moore E."/>
        </authorList>
    </citation>
    <scope>NUCLEOTIDE SEQUENCE [LARGE SCALE GENOMIC DNA]</scope>
    <source>
        <strain evidence="2 3">CCUG 30977</strain>
    </source>
</reference>
<proteinExistence type="predicted"/>
<evidence type="ECO:0000313" key="3">
    <source>
        <dbReference type="Proteomes" id="UP000430120"/>
    </source>
</evidence>
<evidence type="ECO:0000256" key="1">
    <source>
        <dbReference type="SAM" id="MobiDB-lite"/>
    </source>
</evidence>
<comment type="caution">
    <text evidence="2">The sequence shown here is derived from an EMBL/GenBank/DDBJ whole genome shotgun (WGS) entry which is preliminary data.</text>
</comment>